<feature type="region of interest" description="Disordered" evidence="2">
    <location>
        <begin position="1"/>
        <end position="22"/>
    </location>
</feature>
<feature type="compositionally biased region" description="Basic and acidic residues" evidence="2">
    <location>
        <begin position="7"/>
        <end position="22"/>
    </location>
</feature>
<gene>
    <name evidence="3" type="ORF">NAS2_1594</name>
</gene>
<dbReference type="Pfam" id="PF01984">
    <property type="entry name" value="dsDNA_bind"/>
    <property type="match status" value="1"/>
</dbReference>
<comment type="similarity">
    <text evidence="1">Belongs to the PDCD5 family.</text>
</comment>
<proteinExistence type="inferred from homology"/>
<dbReference type="GO" id="GO:0003677">
    <property type="term" value="F:DNA binding"/>
    <property type="evidence" value="ECO:0007669"/>
    <property type="project" value="UniProtKB-KW"/>
</dbReference>
<protein>
    <submittedName>
        <fullName evidence="3">DNA-binding protein MTH1615</fullName>
    </submittedName>
</protein>
<dbReference type="Proteomes" id="UP000509448">
    <property type="component" value="Chromosome"/>
</dbReference>
<dbReference type="PANTHER" id="PTHR10840:SF0">
    <property type="entry name" value="PROGRAMMED CELL DEATH PROTEIN 5"/>
    <property type="match status" value="1"/>
</dbReference>
<sequence length="98" mass="11782">MLVELSWDQRKDPQSEDEDRAKERALREQYLRLFLTSDARERLANVRMVRPEIADQVENYILQLGLAGKIRRPIDDDELREILSKLTPQQREIRFKFI</sequence>
<dbReference type="SUPFAM" id="SSF46950">
    <property type="entry name" value="Double-stranded DNA-binding domain"/>
    <property type="match status" value="1"/>
</dbReference>
<evidence type="ECO:0000256" key="1">
    <source>
        <dbReference type="ARBA" id="ARBA00010490"/>
    </source>
</evidence>
<dbReference type="AlphaFoldDB" id="A0A4P2VFN6"/>
<evidence type="ECO:0000313" key="4">
    <source>
        <dbReference type="Proteomes" id="UP000509448"/>
    </source>
</evidence>
<dbReference type="EMBL" id="AP018732">
    <property type="protein sequence ID" value="BBE42971.1"/>
    <property type="molecule type" value="Genomic_DNA"/>
</dbReference>
<dbReference type="GO" id="GO:0005829">
    <property type="term" value="C:cytosol"/>
    <property type="evidence" value="ECO:0007669"/>
    <property type="project" value="TreeGrafter"/>
</dbReference>
<dbReference type="KEGG" id="ccai:NAS2_1594"/>
<dbReference type="Gene3D" id="1.10.8.140">
    <property type="entry name" value="PDCD5-like"/>
    <property type="match status" value="1"/>
</dbReference>
<dbReference type="InterPro" id="IPR002836">
    <property type="entry name" value="PDCD5-like"/>
</dbReference>
<organism evidence="3 4">
    <name type="scientific">Conexivisphaera calida</name>
    <dbReference type="NCBI Taxonomy" id="1874277"/>
    <lineage>
        <taxon>Archaea</taxon>
        <taxon>Nitrososphaerota</taxon>
        <taxon>Conexivisphaeria</taxon>
        <taxon>Conexivisphaerales</taxon>
        <taxon>Conexivisphaeraceae</taxon>
        <taxon>Conexivisphaera</taxon>
    </lineage>
</organism>
<evidence type="ECO:0000313" key="3">
    <source>
        <dbReference type="EMBL" id="BBE42971.1"/>
    </source>
</evidence>
<dbReference type="InterPro" id="IPR036883">
    <property type="entry name" value="PDCD5-like_sf"/>
</dbReference>
<name>A0A4P2VFN6_9ARCH</name>
<accession>A0A4P2VFN6</accession>
<reference evidence="3 4" key="1">
    <citation type="journal article" date="2019" name="ISME J.">
        <title>Isolation and characterization of a thermophilic sulfur- and iron-reducing thaumarchaeote from a terrestrial acidic hot spring.</title>
        <authorList>
            <person name="Kato S."/>
            <person name="Itoh T."/>
            <person name="Yuki M."/>
            <person name="Nagamori M."/>
            <person name="Ohnishi M."/>
            <person name="Uematsu K."/>
            <person name="Suzuki K."/>
            <person name="Takashina T."/>
            <person name="Ohkuma M."/>
        </authorList>
    </citation>
    <scope>NUCLEOTIDE SEQUENCE [LARGE SCALE GENOMIC DNA]</scope>
    <source>
        <strain evidence="3 4">NAS-02</strain>
    </source>
</reference>
<dbReference type="PIRSF" id="PIRSF015730">
    <property type="entry name" value="TFAR19"/>
    <property type="match status" value="1"/>
</dbReference>
<keyword evidence="4" id="KW-1185">Reference proteome</keyword>
<keyword evidence="3" id="KW-0238">DNA-binding</keyword>
<evidence type="ECO:0000256" key="2">
    <source>
        <dbReference type="SAM" id="MobiDB-lite"/>
    </source>
</evidence>
<dbReference type="PANTHER" id="PTHR10840">
    <property type="entry name" value="PROGRAMMED CELL DEATH PROTEIN 5"/>
    <property type="match status" value="1"/>
</dbReference>